<evidence type="ECO:0000313" key="2">
    <source>
        <dbReference type="EMBL" id="KPH81698.1"/>
    </source>
</evidence>
<sequence length="86" mass="9559">MNETVKPATDSAAVLQLRKIGNSVGLILPKELLAQLGFAEGDRLEFVRQPEGGVRLQRHDDTHARAMAIARQVMKDYADTMRELAK</sequence>
<dbReference type="PATRIC" id="fig|1526658.3.peg.2322"/>
<protein>
    <submittedName>
        <fullName evidence="2">AbrB family transcriptional regulator</fullName>
    </submittedName>
</protein>
<accession>A0A0N1FG05</accession>
<evidence type="ECO:0000313" key="3">
    <source>
        <dbReference type="Proteomes" id="UP000037822"/>
    </source>
</evidence>
<feature type="domain" description="SpoVT-AbrB" evidence="1">
    <location>
        <begin position="18"/>
        <end position="64"/>
    </location>
</feature>
<proteinExistence type="predicted"/>
<dbReference type="GO" id="GO:0003677">
    <property type="term" value="F:DNA binding"/>
    <property type="evidence" value="ECO:0007669"/>
    <property type="project" value="InterPro"/>
</dbReference>
<reference evidence="2 3" key="1">
    <citation type="submission" date="2015-07" db="EMBL/GenBank/DDBJ databases">
        <title>Whole genome sequencing of Bosea vaviloviae isolated from cave pool.</title>
        <authorList>
            <person name="Tan N.E.H."/>
            <person name="Lee Y.P."/>
            <person name="Gan H.M."/>
            <person name="Barton H."/>
            <person name="Savka M.A."/>
        </authorList>
    </citation>
    <scope>NUCLEOTIDE SEQUENCE [LARGE SCALE GENOMIC DNA]</scope>
    <source>
        <strain evidence="2 3">SD260</strain>
    </source>
</reference>
<dbReference type="SMART" id="SM00966">
    <property type="entry name" value="SpoVT_AbrB"/>
    <property type="match status" value="1"/>
</dbReference>
<evidence type="ECO:0000259" key="1">
    <source>
        <dbReference type="SMART" id="SM00966"/>
    </source>
</evidence>
<dbReference type="OrthoDB" id="5459182at2"/>
<dbReference type="RefSeq" id="WP_054208538.1">
    <property type="nucleotide sequence ID" value="NZ_LGSZ01000028.1"/>
</dbReference>
<dbReference type="EMBL" id="LGSZ01000028">
    <property type="protein sequence ID" value="KPH81698.1"/>
    <property type="molecule type" value="Genomic_DNA"/>
</dbReference>
<dbReference type="InterPro" id="IPR037914">
    <property type="entry name" value="SpoVT-AbrB_sf"/>
</dbReference>
<name>A0A0N1FG05_9HYPH</name>
<organism evidence="2 3">
    <name type="scientific">Bosea vaviloviae</name>
    <dbReference type="NCBI Taxonomy" id="1526658"/>
    <lineage>
        <taxon>Bacteria</taxon>
        <taxon>Pseudomonadati</taxon>
        <taxon>Pseudomonadota</taxon>
        <taxon>Alphaproteobacteria</taxon>
        <taxon>Hyphomicrobiales</taxon>
        <taxon>Boseaceae</taxon>
        <taxon>Bosea</taxon>
    </lineage>
</organism>
<dbReference type="Proteomes" id="UP000037822">
    <property type="component" value="Unassembled WGS sequence"/>
</dbReference>
<gene>
    <name evidence="2" type="ORF">AE618_08210</name>
</gene>
<dbReference type="InterPro" id="IPR013432">
    <property type="entry name" value="Doc_partner"/>
</dbReference>
<dbReference type="Pfam" id="PF04014">
    <property type="entry name" value="MazE_antitoxin"/>
    <property type="match status" value="1"/>
</dbReference>
<dbReference type="InterPro" id="IPR007159">
    <property type="entry name" value="SpoVT-AbrB_dom"/>
</dbReference>
<dbReference type="Gene3D" id="2.10.260.10">
    <property type="match status" value="1"/>
</dbReference>
<dbReference type="SUPFAM" id="SSF89447">
    <property type="entry name" value="AbrB/MazE/MraZ-like"/>
    <property type="match status" value="1"/>
</dbReference>
<keyword evidence="3" id="KW-1185">Reference proteome</keyword>
<comment type="caution">
    <text evidence="2">The sequence shown here is derived from an EMBL/GenBank/DDBJ whole genome shotgun (WGS) entry which is preliminary data.</text>
</comment>
<dbReference type="AlphaFoldDB" id="A0A0N1FG05"/>
<dbReference type="NCBIfam" id="TIGR02609">
    <property type="entry name" value="doc_partner"/>
    <property type="match status" value="1"/>
</dbReference>